<sequence length="477" mass="53052">MDHFLRSQELVSNVVSKLLGLGLEPSTKDLAVLARACKAFKNPALDALWRKQHNLMNLVKCMPIGVWEAVDVDGIMTLKRSRELVASDWERVLEHSGRVKLLICQDPVQEEDANDPSLLEVYATLSGGGAPDCLLRNLQRLSWHHHQIPFFSIFHLLLGPKLSFIDLPSLSADPSLFNPLAGRFLHLVSLTIPVPHHGHLSTIMLKHVGRLETFEAIEFVLDNAIMLAGITDSSLFSHLRAAKLEAYEISHLVAFVCTWNSPQLRSFSAEILNSLEVAGLEGLYQGLVAHCAHAQLYKVEVNFVYSYFLECYASAEDPQTPTSIHRGHFFRQLYVFTHLKEVDIGVPFGYDIDDRNISDMAQAWPNLEKLVLGSYSSYQPECTLLSLSALGKYCPCLSVAEITLDASNVPALPIAPAQQLIHDKLISFDAAFSQILDPPAVATFISSIFCNLRGVQSSLEAADNRLRWMAVNQILQS</sequence>
<comment type="caution">
    <text evidence="1">The sequence shown here is derived from an EMBL/GenBank/DDBJ whole genome shotgun (WGS) entry which is preliminary data.</text>
</comment>
<organism evidence="1 2">
    <name type="scientific">Mycena albidolilacea</name>
    <dbReference type="NCBI Taxonomy" id="1033008"/>
    <lineage>
        <taxon>Eukaryota</taxon>
        <taxon>Fungi</taxon>
        <taxon>Dikarya</taxon>
        <taxon>Basidiomycota</taxon>
        <taxon>Agaricomycotina</taxon>
        <taxon>Agaricomycetes</taxon>
        <taxon>Agaricomycetidae</taxon>
        <taxon>Agaricales</taxon>
        <taxon>Marasmiineae</taxon>
        <taxon>Mycenaceae</taxon>
        <taxon>Mycena</taxon>
    </lineage>
</organism>
<dbReference type="EMBL" id="JARIHO010000004">
    <property type="protein sequence ID" value="KAJ7362729.1"/>
    <property type="molecule type" value="Genomic_DNA"/>
</dbReference>
<evidence type="ECO:0000313" key="1">
    <source>
        <dbReference type="EMBL" id="KAJ7362729.1"/>
    </source>
</evidence>
<name>A0AAD7F3C3_9AGAR</name>
<dbReference type="Proteomes" id="UP001218218">
    <property type="component" value="Unassembled WGS sequence"/>
</dbReference>
<dbReference type="AlphaFoldDB" id="A0AAD7F3C3"/>
<keyword evidence="2" id="KW-1185">Reference proteome</keyword>
<accession>A0AAD7F3C3</accession>
<reference evidence="1" key="1">
    <citation type="submission" date="2023-03" db="EMBL/GenBank/DDBJ databases">
        <title>Massive genome expansion in bonnet fungi (Mycena s.s.) driven by repeated elements and novel gene families across ecological guilds.</title>
        <authorList>
            <consortium name="Lawrence Berkeley National Laboratory"/>
            <person name="Harder C.B."/>
            <person name="Miyauchi S."/>
            <person name="Viragh M."/>
            <person name="Kuo A."/>
            <person name="Thoen E."/>
            <person name="Andreopoulos B."/>
            <person name="Lu D."/>
            <person name="Skrede I."/>
            <person name="Drula E."/>
            <person name="Henrissat B."/>
            <person name="Morin E."/>
            <person name="Kohler A."/>
            <person name="Barry K."/>
            <person name="LaButti K."/>
            <person name="Morin E."/>
            <person name="Salamov A."/>
            <person name="Lipzen A."/>
            <person name="Mereny Z."/>
            <person name="Hegedus B."/>
            <person name="Baldrian P."/>
            <person name="Stursova M."/>
            <person name="Weitz H."/>
            <person name="Taylor A."/>
            <person name="Grigoriev I.V."/>
            <person name="Nagy L.G."/>
            <person name="Martin F."/>
            <person name="Kauserud H."/>
        </authorList>
    </citation>
    <scope>NUCLEOTIDE SEQUENCE</scope>
    <source>
        <strain evidence="1">CBHHK002</strain>
    </source>
</reference>
<proteinExistence type="predicted"/>
<gene>
    <name evidence="1" type="ORF">DFH08DRAFT_1073721</name>
</gene>
<evidence type="ECO:0000313" key="2">
    <source>
        <dbReference type="Proteomes" id="UP001218218"/>
    </source>
</evidence>
<protein>
    <submittedName>
        <fullName evidence="1">Uncharacterized protein</fullName>
    </submittedName>
</protein>